<evidence type="ECO:0000313" key="2">
    <source>
        <dbReference type="EMBL" id="PEH88091.1"/>
    </source>
</evidence>
<evidence type="ECO:0000313" key="3">
    <source>
        <dbReference type="Proteomes" id="UP000220246"/>
    </source>
</evidence>
<protein>
    <submittedName>
        <fullName evidence="2">ImmA/IrrE family metallo-endopeptidase</fullName>
    </submittedName>
</protein>
<feature type="domain" description="IrrE N-terminal-like" evidence="1">
    <location>
        <begin position="126"/>
        <end position="228"/>
    </location>
</feature>
<gene>
    <name evidence="2" type="ORF">CRM82_05285</name>
</gene>
<proteinExistence type="predicted"/>
<dbReference type="Pfam" id="PF06114">
    <property type="entry name" value="Peptidase_M78"/>
    <property type="match status" value="1"/>
</dbReference>
<comment type="caution">
    <text evidence="2">The sequence shown here is derived from an EMBL/GenBank/DDBJ whole genome shotgun (WGS) entry which is preliminary data.</text>
</comment>
<sequence>MRCPRRLVMGMRFSADGLCCSATFNTPIFIATSTRLCWMACHTLARTVAGKHPLRYTVRAPQWCAAPPACGPSDNGPMALLAEGILKTHWDQSVPVNLARMAKAMRLVVALGDTGEACAVLDISPQRKACVTIGRQHPITLQRYGVAHAIAHLALHHLRPGMQRAICISGSYHADHSQRQDSEANDFALQLLMPESVLRFTVEGGHARTLQELAHLFEVPEILVKQRLADLDLPIPKTLAQRLDPSVAWD</sequence>
<dbReference type="OrthoDB" id="8797142at2"/>
<evidence type="ECO:0000259" key="1">
    <source>
        <dbReference type="Pfam" id="PF06114"/>
    </source>
</evidence>
<organism evidence="2 3">
    <name type="scientific">Comamonas terrigena</name>
    <dbReference type="NCBI Taxonomy" id="32013"/>
    <lineage>
        <taxon>Bacteria</taxon>
        <taxon>Pseudomonadati</taxon>
        <taxon>Pseudomonadota</taxon>
        <taxon>Betaproteobacteria</taxon>
        <taxon>Burkholderiales</taxon>
        <taxon>Comamonadaceae</taxon>
        <taxon>Comamonas</taxon>
    </lineage>
</organism>
<accession>A0A2A7USF5</accession>
<dbReference type="Gene3D" id="1.10.10.2910">
    <property type="match status" value="1"/>
</dbReference>
<dbReference type="STRING" id="1219032.GCA_001515545_03180"/>
<reference evidence="3" key="1">
    <citation type="submission" date="2017-09" db="EMBL/GenBank/DDBJ databases">
        <title>FDA dAtabase for Regulatory Grade micrObial Sequences (FDA-ARGOS): Supporting development and validation of Infectious Disease Dx tests.</title>
        <authorList>
            <person name="Minogue T."/>
            <person name="Wolcott M."/>
            <person name="Wasieloski L."/>
            <person name="Aguilar W."/>
            <person name="Moore D."/>
            <person name="Tallon L."/>
            <person name="Sadzewicz L."/>
            <person name="Ott S."/>
            <person name="Zhao X."/>
            <person name="Nagaraj S."/>
            <person name="Vavikolanu K."/>
            <person name="Aluvathingal J."/>
            <person name="Nadendla S."/>
            <person name="Sichtig H."/>
        </authorList>
    </citation>
    <scope>NUCLEOTIDE SEQUENCE [LARGE SCALE GENOMIC DNA]</scope>
    <source>
        <strain evidence="3">FDAARGOS_394</strain>
    </source>
</reference>
<dbReference type="AlphaFoldDB" id="A0A2A7USF5"/>
<keyword evidence="3" id="KW-1185">Reference proteome</keyword>
<name>A0A2A7USF5_COMTR</name>
<dbReference type="InterPro" id="IPR010359">
    <property type="entry name" value="IrrE_HExxH"/>
</dbReference>
<dbReference type="Proteomes" id="UP000220246">
    <property type="component" value="Unassembled WGS sequence"/>
</dbReference>
<dbReference type="EMBL" id="PDEA01000001">
    <property type="protein sequence ID" value="PEH88091.1"/>
    <property type="molecule type" value="Genomic_DNA"/>
</dbReference>